<dbReference type="PANTHER" id="PTHR37807:SF3">
    <property type="entry name" value="OS07G0160300 PROTEIN"/>
    <property type="match status" value="1"/>
</dbReference>
<dbReference type="SUPFAM" id="SSF52540">
    <property type="entry name" value="P-loop containing nucleoside triphosphate hydrolases"/>
    <property type="match status" value="1"/>
</dbReference>
<keyword evidence="1" id="KW-0418">Kinase</keyword>
<dbReference type="InterPro" id="IPR027417">
    <property type="entry name" value="P-loop_NTPase"/>
</dbReference>
<dbReference type="Proteomes" id="UP000030700">
    <property type="component" value="Unassembled WGS sequence"/>
</dbReference>
<dbReference type="AlphaFoldDB" id="A0A081BRD0"/>
<dbReference type="GO" id="GO:0016301">
    <property type="term" value="F:kinase activity"/>
    <property type="evidence" value="ECO:0007669"/>
    <property type="project" value="UniProtKB-KW"/>
</dbReference>
<organism evidence="1 2">
    <name type="scientific">Candidatus Moduliflexus flocculans</name>
    <dbReference type="NCBI Taxonomy" id="1499966"/>
    <lineage>
        <taxon>Bacteria</taxon>
        <taxon>Candidatus Moduliflexota</taxon>
        <taxon>Candidatus Moduliflexia</taxon>
        <taxon>Candidatus Moduliflexales</taxon>
        <taxon>Candidatus Moduliflexaceae</taxon>
    </lineage>
</organism>
<evidence type="ECO:0000313" key="1">
    <source>
        <dbReference type="EMBL" id="GAK53961.1"/>
    </source>
</evidence>
<dbReference type="Pfam" id="PF13671">
    <property type="entry name" value="AAA_33"/>
    <property type="match status" value="1"/>
</dbReference>
<proteinExistence type="predicted"/>
<dbReference type="Gene3D" id="3.40.50.300">
    <property type="entry name" value="P-loop containing nucleotide triphosphate hydrolases"/>
    <property type="match status" value="1"/>
</dbReference>
<name>A0A081BRD0_9BACT</name>
<dbReference type="STRING" id="1499966.U14_05238"/>
<dbReference type="EMBL" id="DF820460">
    <property type="protein sequence ID" value="GAK53961.1"/>
    <property type="molecule type" value="Genomic_DNA"/>
</dbReference>
<dbReference type="HOGENOM" id="CLU_116774_0_0_0"/>
<protein>
    <submittedName>
        <fullName evidence="1">Kinase</fullName>
    </submittedName>
</protein>
<reference evidence="1 2" key="1">
    <citation type="journal article" date="2015" name="PeerJ">
        <title>First genomic representation of candidate bacterial phylum KSB3 points to enhanced environmental sensing as a trigger of wastewater bulking.</title>
        <authorList>
            <person name="Sekiguchi Y."/>
            <person name="Ohashi A."/>
            <person name="Parks D.H."/>
            <person name="Yamauchi T."/>
            <person name="Tyson G.W."/>
            <person name="Hugenholtz P."/>
        </authorList>
    </citation>
    <scope>NUCLEOTIDE SEQUENCE [LARGE SCALE GENOMIC DNA]</scope>
</reference>
<evidence type="ECO:0000313" key="2">
    <source>
        <dbReference type="Proteomes" id="UP000030700"/>
    </source>
</evidence>
<sequence>MKPRLFIFSGLPGTGKTTLAKAVAKSYKAAYLRLDTIEHGLTELCHVNVQGEGYRLSYRIASDNLLIGNHVVADCCNPWDLTRKEWEDVATQHNGEYINIEVLCSDKAEHRTRIETRENDIRGFVLPDWENVQNREQHAWRTPIIQIETAGRRAEECIKELLRKIEMKTKELA</sequence>
<gene>
    <name evidence="1" type="ORF">U14_05238</name>
</gene>
<keyword evidence="1" id="KW-0808">Transferase</keyword>
<keyword evidence="2" id="KW-1185">Reference proteome</keyword>
<dbReference type="PANTHER" id="PTHR37807">
    <property type="entry name" value="OS07G0160300 PROTEIN"/>
    <property type="match status" value="1"/>
</dbReference>
<accession>A0A081BRD0</accession>